<evidence type="ECO:0000313" key="2">
    <source>
        <dbReference type="EMBL" id="KAH7367785.1"/>
    </source>
</evidence>
<dbReference type="InterPro" id="IPR029675">
    <property type="entry name" value="PGAP4"/>
</dbReference>
<dbReference type="Proteomes" id="UP000813385">
    <property type="component" value="Unassembled WGS sequence"/>
</dbReference>
<feature type="transmembrane region" description="Helical" evidence="1">
    <location>
        <begin position="254"/>
        <end position="272"/>
    </location>
</feature>
<dbReference type="GO" id="GO:0006506">
    <property type="term" value="P:GPI anchor biosynthetic process"/>
    <property type="evidence" value="ECO:0007669"/>
    <property type="project" value="InterPro"/>
</dbReference>
<keyword evidence="3" id="KW-1185">Reference proteome</keyword>
<evidence type="ECO:0008006" key="4">
    <source>
        <dbReference type="Google" id="ProtNLM"/>
    </source>
</evidence>
<dbReference type="PANTHER" id="PTHR31410">
    <property type="entry name" value="TRANSMEMBRANE PROTEIN 246"/>
    <property type="match status" value="1"/>
</dbReference>
<evidence type="ECO:0000313" key="3">
    <source>
        <dbReference type="Proteomes" id="UP000813385"/>
    </source>
</evidence>
<dbReference type="OrthoDB" id="2016523at2759"/>
<accession>A0A8K0X5Z7</accession>
<dbReference type="CDD" id="cd22189">
    <property type="entry name" value="PGAP4-like_fungal"/>
    <property type="match status" value="1"/>
</dbReference>
<dbReference type="GO" id="GO:0000139">
    <property type="term" value="C:Golgi membrane"/>
    <property type="evidence" value="ECO:0007669"/>
    <property type="project" value="InterPro"/>
</dbReference>
<evidence type="ECO:0000256" key="1">
    <source>
        <dbReference type="SAM" id="Phobius"/>
    </source>
</evidence>
<dbReference type="GO" id="GO:0016757">
    <property type="term" value="F:glycosyltransferase activity"/>
    <property type="evidence" value="ECO:0007669"/>
    <property type="project" value="InterPro"/>
</dbReference>
<reference evidence="2" key="1">
    <citation type="journal article" date="2021" name="Nat. Commun.">
        <title>Genetic determinants of endophytism in the Arabidopsis root mycobiome.</title>
        <authorList>
            <person name="Mesny F."/>
            <person name="Miyauchi S."/>
            <person name="Thiergart T."/>
            <person name="Pickel B."/>
            <person name="Atanasova L."/>
            <person name="Karlsson M."/>
            <person name="Huettel B."/>
            <person name="Barry K.W."/>
            <person name="Haridas S."/>
            <person name="Chen C."/>
            <person name="Bauer D."/>
            <person name="Andreopoulos W."/>
            <person name="Pangilinan J."/>
            <person name="LaButti K."/>
            <person name="Riley R."/>
            <person name="Lipzen A."/>
            <person name="Clum A."/>
            <person name="Drula E."/>
            <person name="Henrissat B."/>
            <person name="Kohler A."/>
            <person name="Grigoriev I.V."/>
            <person name="Martin F.M."/>
            <person name="Hacquard S."/>
        </authorList>
    </citation>
    <scope>NUCLEOTIDE SEQUENCE</scope>
    <source>
        <strain evidence="2">MPI-CAGE-AT-0016</strain>
    </source>
</reference>
<keyword evidence="1" id="KW-0812">Transmembrane</keyword>
<feature type="transmembrane region" description="Helical" evidence="1">
    <location>
        <begin position="6"/>
        <end position="23"/>
    </location>
</feature>
<protein>
    <recommendedName>
        <fullName evidence="4">Integral membrane protein</fullName>
    </recommendedName>
</protein>
<dbReference type="PANTHER" id="PTHR31410:SF1">
    <property type="entry name" value="POST-GPI ATTACHMENT TO PROTEINS FACTOR 4"/>
    <property type="match status" value="1"/>
</dbReference>
<organism evidence="2 3">
    <name type="scientific">Plectosphaerella cucumerina</name>
    <dbReference type="NCBI Taxonomy" id="40658"/>
    <lineage>
        <taxon>Eukaryota</taxon>
        <taxon>Fungi</taxon>
        <taxon>Dikarya</taxon>
        <taxon>Ascomycota</taxon>
        <taxon>Pezizomycotina</taxon>
        <taxon>Sordariomycetes</taxon>
        <taxon>Hypocreomycetidae</taxon>
        <taxon>Glomerellales</taxon>
        <taxon>Plectosphaerellaceae</taxon>
        <taxon>Plectosphaerella</taxon>
    </lineage>
</organism>
<comment type="caution">
    <text evidence="2">The sequence shown here is derived from an EMBL/GenBank/DDBJ whole genome shotgun (WGS) entry which is preliminary data.</text>
</comment>
<gene>
    <name evidence="2" type="ORF">B0T11DRAFT_57895</name>
</gene>
<feature type="transmembrane region" description="Helical" evidence="1">
    <location>
        <begin position="292"/>
        <end position="313"/>
    </location>
</feature>
<proteinExistence type="predicted"/>
<keyword evidence="1" id="KW-1133">Transmembrane helix</keyword>
<keyword evidence="1" id="KW-0472">Membrane</keyword>
<dbReference type="EMBL" id="JAGPXD010000002">
    <property type="protein sequence ID" value="KAH7367785.1"/>
    <property type="molecule type" value="Genomic_DNA"/>
</dbReference>
<sequence length="421" mass="48066">MIATRAHAGFWLFWLLLLVFCYFNSRDDPSSIFYDEATAYDRRYSLVRAAEAAEYLRNVPDKPAPDADLDPESNADRGQYLCVGIPSVNRTNGEFLSTAVASLTDRLTPDERASIHIVVLLAGKNPADHYGYGKPWLRKMTDEVLVYGDLPADPDGYRQIPFEVRPSHPRGDGGHVEAVRLDYSVLVEACRAQGSDYFALVEDDIIASPAWFASLKSGLEHIEQRARETKKRWIYLRLFYSEVFMGWNNEEWRLYVKVIFLVYAVVLLGFGVRVMVRRRFRAPPGPMANSSTIYAALILTLWMPALIALYFLAGRVSVNRLNPLAWSRHGVREMPRYGCCAQGLVFTRNELEGVQDMWREPPYNFAGDMVLEDYANKHHLTKWALEPSVFQHLGIKASSGGEMRTDVWNFSFERQTVREEA</sequence>
<dbReference type="AlphaFoldDB" id="A0A8K0X5Z7"/>
<name>A0A8K0X5Z7_9PEZI</name>